<feature type="region of interest" description="Disordered" evidence="1">
    <location>
        <begin position="271"/>
        <end position="298"/>
    </location>
</feature>
<reference evidence="2" key="1">
    <citation type="submission" date="2021-03" db="EMBL/GenBank/DDBJ databases">
        <title>Human Oral Microbial Genomes.</title>
        <authorList>
            <person name="Johnston C.D."/>
            <person name="Chen T."/>
            <person name="Dewhirst F.E."/>
        </authorList>
    </citation>
    <scope>NUCLEOTIDE SEQUENCE</scope>
    <source>
        <strain evidence="2">F0714</strain>
    </source>
</reference>
<dbReference type="AlphaFoldDB" id="A0AB37HZQ5"/>
<accession>A0AB37HZQ5</accession>
<evidence type="ECO:0000256" key="1">
    <source>
        <dbReference type="SAM" id="MobiDB-lite"/>
    </source>
</evidence>
<name>A0AB37HZQ5_9ACTN</name>
<evidence type="ECO:0000313" key="2">
    <source>
        <dbReference type="EMBL" id="QUC12395.1"/>
    </source>
</evidence>
<dbReference type="Proteomes" id="UP000677180">
    <property type="component" value="Chromosome"/>
</dbReference>
<dbReference type="EMBL" id="CP072385">
    <property type="protein sequence ID" value="QUC12395.1"/>
    <property type="molecule type" value="Genomic_DNA"/>
</dbReference>
<dbReference type="RefSeq" id="WP_014846801.1">
    <property type="nucleotide sequence ID" value="NZ_CAUVFX010000001.1"/>
</dbReference>
<feature type="compositionally biased region" description="Polar residues" evidence="1">
    <location>
        <begin position="10"/>
        <end position="28"/>
    </location>
</feature>
<protein>
    <submittedName>
        <fullName evidence="2">Uncharacterized protein</fullName>
    </submittedName>
</protein>
<gene>
    <name evidence="2" type="ORF">J5A53_06950</name>
</gene>
<organism evidence="2 3">
    <name type="scientific">Arachnia propionica</name>
    <dbReference type="NCBI Taxonomy" id="1750"/>
    <lineage>
        <taxon>Bacteria</taxon>
        <taxon>Bacillati</taxon>
        <taxon>Actinomycetota</taxon>
        <taxon>Actinomycetes</taxon>
        <taxon>Propionibacteriales</taxon>
        <taxon>Propionibacteriaceae</taxon>
        <taxon>Arachnia</taxon>
    </lineage>
</organism>
<sequence length="494" mass="53009">MSPREKKTASKNTGPAVTRTSSKGTLSPTKVTVPRIKRALADIGVRASDRPDGSLLTLTDNSIISFFVFAEMLNVSIQWMSNASSHLEEALCVVADSWNVNDSTVAAGIIVSPQEDMARLSGAMRLPVEVGLTDDQLEHFLRDAIDGCGFFERFLEEAFPQTRFDALAQQAGIRISDTAEEILAELDGQPEDVVAQLVEQARAVADTDMEQAVTLLSQASEIARAADLDPVSTGINDVFAAMMEKTLDHPGIQGTQEAALGQAVLEELRAESREQGGDEPLSGATGGPPVPEGGHQHDHGIREIQDLEDEMLRLFGAGNADSAASGLPRITFPLVLEALSDDYDFIEKNGAAVLSIGDNRQEMVVTVEGAELVVTSQWDGVNWEAHDISGSLTLNEWNVDNHALTLHSSMAGRVGEAAATGEENRPNAADSSSTEFHDFLDEIIARASWCMGAGATKDQIADMLATAADEVESIDDFLRAELEMFDAIDIDADK</sequence>
<feature type="region of interest" description="Disordered" evidence="1">
    <location>
        <begin position="1"/>
        <end position="28"/>
    </location>
</feature>
<evidence type="ECO:0000313" key="3">
    <source>
        <dbReference type="Proteomes" id="UP000677180"/>
    </source>
</evidence>
<proteinExistence type="predicted"/>